<dbReference type="InterPro" id="IPR036388">
    <property type="entry name" value="WH-like_DNA-bd_sf"/>
</dbReference>
<organism evidence="3 4">
    <name type="scientific">Tropicibacter oceani</name>
    <dbReference type="NCBI Taxonomy" id="3058420"/>
    <lineage>
        <taxon>Bacteria</taxon>
        <taxon>Pseudomonadati</taxon>
        <taxon>Pseudomonadota</taxon>
        <taxon>Alphaproteobacteria</taxon>
        <taxon>Rhodobacterales</taxon>
        <taxon>Roseobacteraceae</taxon>
        <taxon>Tropicibacter</taxon>
    </lineage>
</organism>
<evidence type="ECO:0000313" key="4">
    <source>
        <dbReference type="Proteomes" id="UP001241605"/>
    </source>
</evidence>
<accession>A0ABY8QEF2</accession>
<dbReference type="Gene3D" id="1.10.10.10">
    <property type="entry name" value="Winged helix-like DNA-binding domain superfamily/Winged helix DNA-binding domain"/>
    <property type="match status" value="1"/>
</dbReference>
<name>A0ABY8QEF2_9RHOB</name>
<dbReference type="InterPro" id="IPR016032">
    <property type="entry name" value="Sig_transdc_resp-reg_C-effctor"/>
</dbReference>
<reference evidence="3 4" key="1">
    <citation type="submission" date="2023-05" db="EMBL/GenBank/DDBJ databases">
        <title>YMD87, complete Genome.</title>
        <authorList>
            <person name="Zhang J."/>
            <person name="Xu X."/>
        </authorList>
    </citation>
    <scope>NUCLEOTIDE SEQUENCE [LARGE SCALE GENOMIC DNA]</scope>
    <source>
        <strain evidence="3 4">YMD87</strain>
    </source>
</reference>
<evidence type="ECO:0000256" key="1">
    <source>
        <dbReference type="SAM" id="Phobius"/>
    </source>
</evidence>
<dbReference type="SUPFAM" id="SSF46894">
    <property type="entry name" value="C-terminal effector domain of the bipartite response regulators"/>
    <property type="match status" value="1"/>
</dbReference>
<dbReference type="Proteomes" id="UP001241605">
    <property type="component" value="Chromosome"/>
</dbReference>
<protein>
    <submittedName>
        <fullName evidence="3">Helix-turn-helix transcriptional regulator</fullName>
    </submittedName>
</protein>
<feature type="transmembrane region" description="Helical" evidence="1">
    <location>
        <begin position="47"/>
        <end position="68"/>
    </location>
</feature>
<sequence>MTDKSTSRPLALVALIAGQILCAGFFLWDVAIDGLEAAWPPLNNPHFVIETLAALALIAAVAVEIHLLGKLLRREAHLQAQLSIAAGAFHDIMEARFADWQLTPSEADVATFTLKGMSIAEIAALRGTAEGTVKAQLGAIYRKAGVTGRGALLGLFVEDLMQTPQSTPPDGAGHATSG</sequence>
<dbReference type="RefSeq" id="WP_282299639.1">
    <property type="nucleotide sequence ID" value="NZ_CP124616.1"/>
</dbReference>
<dbReference type="EMBL" id="CP124616">
    <property type="protein sequence ID" value="WGW03011.1"/>
    <property type="molecule type" value="Genomic_DNA"/>
</dbReference>
<keyword evidence="1" id="KW-0812">Transmembrane</keyword>
<dbReference type="SMART" id="SM00421">
    <property type="entry name" value="HTH_LUXR"/>
    <property type="match status" value="1"/>
</dbReference>
<keyword evidence="1" id="KW-0472">Membrane</keyword>
<keyword evidence="4" id="KW-1185">Reference proteome</keyword>
<proteinExistence type="predicted"/>
<evidence type="ECO:0000259" key="2">
    <source>
        <dbReference type="SMART" id="SM00421"/>
    </source>
</evidence>
<feature type="domain" description="HTH luxR-type" evidence="2">
    <location>
        <begin position="99"/>
        <end position="156"/>
    </location>
</feature>
<gene>
    <name evidence="3" type="ORF">QF118_13865</name>
</gene>
<dbReference type="Pfam" id="PF00196">
    <property type="entry name" value="GerE"/>
    <property type="match status" value="1"/>
</dbReference>
<dbReference type="InterPro" id="IPR000792">
    <property type="entry name" value="Tscrpt_reg_LuxR_C"/>
</dbReference>
<dbReference type="CDD" id="cd06170">
    <property type="entry name" value="LuxR_C_like"/>
    <property type="match status" value="1"/>
</dbReference>
<evidence type="ECO:0000313" key="3">
    <source>
        <dbReference type="EMBL" id="WGW03011.1"/>
    </source>
</evidence>
<keyword evidence="1" id="KW-1133">Transmembrane helix</keyword>